<dbReference type="Gene3D" id="3.40.50.300">
    <property type="entry name" value="P-loop containing nucleotide triphosphate hydrolases"/>
    <property type="match status" value="1"/>
</dbReference>
<feature type="domain" description="ABC transporter" evidence="4">
    <location>
        <begin position="6"/>
        <end position="256"/>
    </location>
</feature>
<protein>
    <submittedName>
        <fullName evidence="5">ABC transporter ATP-binding protein</fullName>
    </submittedName>
</protein>
<dbReference type="PANTHER" id="PTHR45772:SF7">
    <property type="entry name" value="AMINO ACID ABC TRANSPORTER ATP-BINDING PROTEIN"/>
    <property type="match status" value="1"/>
</dbReference>
<evidence type="ECO:0000256" key="1">
    <source>
        <dbReference type="ARBA" id="ARBA00022448"/>
    </source>
</evidence>
<dbReference type="GO" id="GO:0015188">
    <property type="term" value="F:L-isoleucine transmembrane transporter activity"/>
    <property type="evidence" value="ECO:0007669"/>
    <property type="project" value="TreeGrafter"/>
</dbReference>
<dbReference type="GO" id="GO:1903805">
    <property type="term" value="P:L-valine import across plasma membrane"/>
    <property type="evidence" value="ECO:0007669"/>
    <property type="project" value="TreeGrafter"/>
</dbReference>
<dbReference type="PROSITE" id="PS50893">
    <property type="entry name" value="ABC_TRANSPORTER_2"/>
    <property type="match status" value="1"/>
</dbReference>
<dbReference type="PANTHER" id="PTHR45772">
    <property type="entry name" value="CONSERVED COMPONENT OF ABC TRANSPORTER FOR NATURAL AMINO ACIDS-RELATED"/>
    <property type="match status" value="1"/>
</dbReference>
<dbReference type="GO" id="GO:0005886">
    <property type="term" value="C:plasma membrane"/>
    <property type="evidence" value="ECO:0007669"/>
    <property type="project" value="TreeGrafter"/>
</dbReference>
<gene>
    <name evidence="5" type="ORF">ENT37_12080</name>
</gene>
<dbReference type="InterPro" id="IPR032823">
    <property type="entry name" value="BCA_ABC_TP_C"/>
</dbReference>
<dbReference type="Pfam" id="PF12399">
    <property type="entry name" value="BCA_ABC_TP_C"/>
    <property type="match status" value="1"/>
</dbReference>
<dbReference type="GO" id="GO:0005304">
    <property type="term" value="F:L-valine transmembrane transporter activity"/>
    <property type="evidence" value="ECO:0007669"/>
    <property type="project" value="TreeGrafter"/>
</dbReference>
<proteinExistence type="predicted"/>
<name>A0A7C4PKH0_9CHLR</name>
<dbReference type="InterPro" id="IPR003593">
    <property type="entry name" value="AAA+_ATPase"/>
</dbReference>
<dbReference type="InterPro" id="IPR051120">
    <property type="entry name" value="ABC_AA/LPS_Transport"/>
</dbReference>
<dbReference type="CDD" id="cd03219">
    <property type="entry name" value="ABC_Mj1267_LivG_branched"/>
    <property type="match status" value="1"/>
</dbReference>
<evidence type="ECO:0000256" key="3">
    <source>
        <dbReference type="ARBA" id="ARBA00022840"/>
    </source>
</evidence>
<keyword evidence="1" id="KW-0813">Transport</keyword>
<organism evidence="5">
    <name type="scientific">Anaerolinea thermolimosa</name>
    <dbReference type="NCBI Taxonomy" id="229919"/>
    <lineage>
        <taxon>Bacteria</taxon>
        <taxon>Bacillati</taxon>
        <taxon>Chloroflexota</taxon>
        <taxon>Anaerolineae</taxon>
        <taxon>Anaerolineales</taxon>
        <taxon>Anaerolineaceae</taxon>
        <taxon>Anaerolinea</taxon>
    </lineage>
</organism>
<dbReference type="EMBL" id="DSYK01000599">
    <property type="protein sequence ID" value="HGS22587.1"/>
    <property type="molecule type" value="Genomic_DNA"/>
</dbReference>
<comment type="caution">
    <text evidence="5">The sequence shown here is derived from an EMBL/GenBank/DDBJ whole genome shotgun (WGS) entry which is preliminary data.</text>
</comment>
<sequence>MTLPILELKNISVSFGGVRAVQDISLRIDKAEFIGLIGPNGAGKTTIFNLITNSVQPTSGQILFNGKNITGLSPDRINHLGISRTFQNIRLFQNMTVFDNVAMGMYSRTMYSLLDAFLQTSRAQKADRDVRRRTGELLELVGLENLSSEKAGSLPYGKQRRLELARALASEPALLLLDEPAAGMNEEECADLVRLIRGIHQSYGQTILLIEHHMNVVMELCADYRIYVLHLGQILASGTPEEIQRNPEVIRAYLGERSVRNAAASA</sequence>
<evidence type="ECO:0000256" key="2">
    <source>
        <dbReference type="ARBA" id="ARBA00022741"/>
    </source>
</evidence>
<dbReference type="AlphaFoldDB" id="A0A7C4PKH0"/>
<dbReference type="SMART" id="SM00382">
    <property type="entry name" value="AAA"/>
    <property type="match status" value="1"/>
</dbReference>
<accession>A0A7C4PKH0</accession>
<dbReference type="GO" id="GO:0016887">
    <property type="term" value="F:ATP hydrolysis activity"/>
    <property type="evidence" value="ECO:0007669"/>
    <property type="project" value="InterPro"/>
</dbReference>
<evidence type="ECO:0000259" key="4">
    <source>
        <dbReference type="PROSITE" id="PS50893"/>
    </source>
</evidence>
<dbReference type="FunFam" id="3.40.50.300:FF:000421">
    <property type="entry name" value="Branched-chain amino acid ABC transporter ATP-binding protein"/>
    <property type="match status" value="1"/>
</dbReference>
<dbReference type="SUPFAM" id="SSF52540">
    <property type="entry name" value="P-loop containing nucleoside triphosphate hydrolases"/>
    <property type="match status" value="1"/>
</dbReference>
<evidence type="ECO:0000313" key="5">
    <source>
        <dbReference type="EMBL" id="HGS22587.1"/>
    </source>
</evidence>
<dbReference type="InterPro" id="IPR003439">
    <property type="entry name" value="ABC_transporter-like_ATP-bd"/>
</dbReference>
<keyword evidence="3 5" id="KW-0067">ATP-binding</keyword>
<dbReference type="GO" id="GO:1903806">
    <property type="term" value="P:L-isoleucine import across plasma membrane"/>
    <property type="evidence" value="ECO:0007669"/>
    <property type="project" value="TreeGrafter"/>
</dbReference>
<dbReference type="InterPro" id="IPR027417">
    <property type="entry name" value="P-loop_NTPase"/>
</dbReference>
<dbReference type="GO" id="GO:0042941">
    <property type="term" value="P:D-alanine transmembrane transport"/>
    <property type="evidence" value="ECO:0007669"/>
    <property type="project" value="TreeGrafter"/>
</dbReference>
<keyword evidence="2" id="KW-0547">Nucleotide-binding</keyword>
<reference evidence="5" key="1">
    <citation type="journal article" date="2020" name="mSystems">
        <title>Genome- and Community-Level Interaction Insights into Carbon Utilization and Element Cycling Functions of Hydrothermarchaeota in Hydrothermal Sediment.</title>
        <authorList>
            <person name="Zhou Z."/>
            <person name="Liu Y."/>
            <person name="Xu W."/>
            <person name="Pan J."/>
            <person name="Luo Z.H."/>
            <person name="Li M."/>
        </authorList>
    </citation>
    <scope>NUCLEOTIDE SEQUENCE [LARGE SCALE GENOMIC DNA]</scope>
    <source>
        <strain evidence="5">SpSt-573</strain>
    </source>
</reference>
<dbReference type="GO" id="GO:0015192">
    <property type="term" value="F:L-phenylalanine transmembrane transporter activity"/>
    <property type="evidence" value="ECO:0007669"/>
    <property type="project" value="TreeGrafter"/>
</dbReference>
<dbReference type="GO" id="GO:0005524">
    <property type="term" value="F:ATP binding"/>
    <property type="evidence" value="ECO:0007669"/>
    <property type="project" value="UniProtKB-KW"/>
</dbReference>
<dbReference type="GO" id="GO:0015808">
    <property type="term" value="P:L-alanine transport"/>
    <property type="evidence" value="ECO:0007669"/>
    <property type="project" value="TreeGrafter"/>
</dbReference>
<dbReference type="Pfam" id="PF00005">
    <property type="entry name" value="ABC_tran"/>
    <property type="match status" value="1"/>
</dbReference>